<feature type="domain" description="TniQ" evidence="1">
    <location>
        <begin position="15"/>
        <end position="133"/>
    </location>
</feature>
<gene>
    <name evidence="2" type="ORF">UFOPK3564_04149</name>
</gene>
<sequence length="655" mass="72245">MRSATGPWRLDRPHPPLPGESYNGYIARVAAAEGHPHTFELHRIAGLEWPQRTEMAPTYLDGMPALAETLGIDVRELQQRAHAVLPDGVRTWRGMPLERRVLELSTRRFSPASLSTSAHHRALWSVRPFPFCEESWEYLLNRCPDPHCGVVQRWYYPSGIDLCDRCGERLTHAEAVLVDDELRDNLSSAVGLLHHDPERISESMSRLPEEVRRLGPGNTFALLLGLARLWEPDLGSRRRTIEAGVRPDRLARAMAEAWSLIIEFPMSVERLAADRLAARRSIHDDGNSGRTLRFLLDPWHPHAPELEPLISSLRSTFERNAAECPTVADVMRDSGTRPRDIARRRREGIVDTVFALDGRRAVARVSREFATRIAERRRGSIPIAEAATILGIPIYGVEQICSAGLLEWIVDPLPCAVRDQVRVGSRSIDDLAAAIIARALQSNVGGGVPLDRVMLGIGGGPKPWEPLVRNMLAGDIHFAVNARDATVPIFRRLLVSADHVAHVRDLVFAGFGDFPARDLITRAEAGEVINVQKASEAKSMLAMWPAAASGRAVVPAADLSILAASVIHAQEIAERFGLATSGVNAVLRRADVDRNTGGFDRARALPLIADALGNEDAMVALAARVGMRPGILRRRLRSVGPRYRPRGRLRRGACA</sequence>
<organism evidence="2">
    <name type="scientific">freshwater metagenome</name>
    <dbReference type="NCBI Taxonomy" id="449393"/>
    <lineage>
        <taxon>unclassified sequences</taxon>
        <taxon>metagenomes</taxon>
        <taxon>ecological metagenomes</taxon>
    </lineage>
</organism>
<reference evidence="2" key="1">
    <citation type="submission" date="2020-05" db="EMBL/GenBank/DDBJ databases">
        <authorList>
            <person name="Chiriac C."/>
            <person name="Salcher M."/>
            <person name="Ghai R."/>
            <person name="Kavagutti S V."/>
        </authorList>
    </citation>
    <scope>NUCLEOTIDE SEQUENCE</scope>
</reference>
<name>A0A6J7L9H0_9ZZZZ</name>
<dbReference type="Pfam" id="PF06527">
    <property type="entry name" value="TniQ"/>
    <property type="match status" value="1"/>
</dbReference>
<dbReference type="EMBL" id="CAFBMK010000513">
    <property type="protein sequence ID" value="CAB4962364.1"/>
    <property type="molecule type" value="Genomic_DNA"/>
</dbReference>
<dbReference type="InterPro" id="IPR009492">
    <property type="entry name" value="TniQ"/>
</dbReference>
<accession>A0A6J7L9H0</accession>
<proteinExistence type="predicted"/>
<dbReference type="AlphaFoldDB" id="A0A6J7L9H0"/>
<evidence type="ECO:0000259" key="1">
    <source>
        <dbReference type="Pfam" id="PF06527"/>
    </source>
</evidence>
<evidence type="ECO:0000313" key="2">
    <source>
        <dbReference type="EMBL" id="CAB4962364.1"/>
    </source>
</evidence>
<protein>
    <submittedName>
        <fullName evidence="2">Unannotated protein</fullName>
    </submittedName>
</protein>